<organism evidence="1 2">
    <name type="scientific">Digitaria exilis</name>
    <dbReference type="NCBI Taxonomy" id="1010633"/>
    <lineage>
        <taxon>Eukaryota</taxon>
        <taxon>Viridiplantae</taxon>
        <taxon>Streptophyta</taxon>
        <taxon>Embryophyta</taxon>
        <taxon>Tracheophyta</taxon>
        <taxon>Spermatophyta</taxon>
        <taxon>Magnoliopsida</taxon>
        <taxon>Liliopsida</taxon>
        <taxon>Poales</taxon>
        <taxon>Poaceae</taxon>
        <taxon>PACMAD clade</taxon>
        <taxon>Panicoideae</taxon>
        <taxon>Panicodae</taxon>
        <taxon>Paniceae</taxon>
        <taxon>Anthephorinae</taxon>
        <taxon>Digitaria</taxon>
    </lineage>
</organism>
<proteinExistence type="predicted"/>
<protein>
    <submittedName>
        <fullName evidence="1">Uncharacterized protein</fullName>
    </submittedName>
</protein>
<evidence type="ECO:0000313" key="2">
    <source>
        <dbReference type="Proteomes" id="UP000636709"/>
    </source>
</evidence>
<dbReference type="Proteomes" id="UP000636709">
    <property type="component" value="Unassembled WGS sequence"/>
</dbReference>
<sequence length="682" mass="77268">MEFTFEDAEDLWSLVSGRESLVDKKRRWLESMILKPDGRSGSAKRPKFLTDADLVEAFAWSLELKFVRGTCLSHILGAKNSYHKCELGGNQFSFQISCEEVRDSIEKSLISECNGYTHHVVEDGLQLVHFQRKENEPLGEEYLGTLQCTISKLTYETLQSVACIVSHNKFTFDKTRLAMEKIVTSHLPSYLANLDDKNIICQLFNIFRNPCNYRSGSVRLVTPVSPQLLSAIRHALDGLDEMPMQPLVAMNKKIREKSCIPKFGLAARSSKRGHIIEIVRKRCNKILTELEEGSYLPKNLAKAMSVSNLYQKLKLRSVDISQSEFFPFTKETIYLQNDILNALWSLPKLKYDKLKLLRPMLNRDSKIERTHLKTALRKYFTDCLFECDEGGLPDEALRAIAFINRISGRQQGLLTKERKEVEVDAVLNLSSHLQALTHYCVEECSCGEELISLGNDNGNEDNDFVLSGTNYLNLSSEQQQTQEACCSSNIDTDVMRVCWSETVGDAHNVSGAEDSVSKSKGVLRKSCPRTEDSGGIEHYSINEAVEPYADKSVDENHFKKSKKSKCSEIKGIWDETSIVAHKLIGHILDKWLLVENNEVDKPTRCHLGSQLVSRTARDDDDEPNSADNQEGDIFIHAVEHLLPNLPKRFCHLPSLPFCRVTSYDFNTLHLCSCINKVKRLIG</sequence>
<accession>A0A835E0Q0</accession>
<comment type="caution">
    <text evidence="1">The sequence shown here is derived from an EMBL/GenBank/DDBJ whole genome shotgun (WGS) entry which is preliminary data.</text>
</comment>
<keyword evidence="2" id="KW-1185">Reference proteome</keyword>
<gene>
    <name evidence="1" type="ORF">HU200_062309</name>
</gene>
<evidence type="ECO:0000313" key="1">
    <source>
        <dbReference type="EMBL" id="KAF8653382.1"/>
    </source>
</evidence>
<name>A0A835E0Q0_9POAL</name>
<reference evidence="1" key="1">
    <citation type="submission" date="2020-07" db="EMBL/GenBank/DDBJ databases">
        <title>Genome sequence and genetic diversity analysis of an under-domesticated orphan crop, white fonio (Digitaria exilis).</title>
        <authorList>
            <person name="Bennetzen J.L."/>
            <person name="Chen S."/>
            <person name="Ma X."/>
            <person name="Wang X."/>
            <person name="Yssel A.E.J."/>
            <person name="Chaluvadi S.R."/>
            <person name="Johnson M."/>
            <person name="Gangashetty P."/>
            <person name="Hamidou F."/>
            <person name="Sanogo M.D."/>
            <person name="Zwaenepoel A."/>
            <person name="Wallace J."/>
            <person name="Van De Peer Y."/>
            <person name="Van Deynze A."/>
        </authorList>
    </citation>
    <scope>NUCLEOTIDE SEQUENCE</scope>
    <source>
        <tissue evidence="1">Leaves</tissue>
    </source>
</reference>
<dbReference type="EMBL" id="JACEFO010002627">
    <property type="protein sequence ID" value="KAF8653382.1"/>
    <property type="molecule type" value="Genomic_DNA"/>
</dbReference>
<dbReference type="AlphaFoldDB" id="A0A835E0Q0"/>
<dbReference type="OrthoDB" id="767974at2759"/>
<dbReference type="PANTHER" id="PTHR36071">
    <property type="entry name" value="DNA DOUBLE-STRAND BREAK REPAIR PROTEIN"/>
    <property type="match status" value="1"/>
</dbReference>
<dbReference type="PANTHER" id="PTHR36071:SF1">
    <property type="entry name" value="DNA DOUBLE-STRAND BREAK REPAIR PROTEIN"/>
    <property type="match status" value="1"/>
</dbReference>